<dbReference type="PROSITE" id="PS50835">
    <property type="entry name" value="IG_LIKE"/>
    <property type="match status" value="1"/>
</dbReference>
<evidence type="ECO:0000256" key="3">
    <source>
        <dbReference type="ARBA" id="ARBA00043265"/>
    </source>
</evidence>
<organism evidence="6 7">
    <name type="scientific">Chrysemys picta bellii</name>
    <name type="common">Western painted turtle</name>
    <name type="synonym">Emys bellii</name>
    <dbReference type="NCBI Taxonomy" id="8478"/>
    <lineage>
        <taxon>Eukaryota</taxon>
        <taxon>Metazoa</taxon>
        <taxon>Chordata</taxon>
        <taxon>Craniata</taxon>
        <taxon>Vertebrata</taxon>
        <taxon>Euteleostomi</taxon>
        <taxon>Archelosauria</taxon>
        <taxon>Testudinata</taxon>
        <taxon>Testudines</taxon>
        <taxon>Cryptodira</taxon>
        <taxon>Durocryptodira</taxon>
        <taxon>Testudinoidea</taxon>
        <taxon>Emydidae</taxon>
        <taxon>Chrysemys</taxon>
    </lineage>
</organism>
<name>A0A8C3HZV5_CHRPI</name>
<feature type="domain" description="Ig-like" evidence="5">
    <location>
        <begin position="1"/>
        <end position="115"/>
    </location>
</feature>
<dbReference type="InterPro" id="IPR036179">
    <property type="entry name" value="Ig-like_dom_sf"/>
</dbReference>
<dbReference type="InterPro" id="IPR050199">
    <property type="entry name" value="IgHV"/>
</dbReference>
<feature type="region of interest" description="Disordered" evidence="4">
    <location>
        <begin position="103"/>
        <end position="129"/>
    </location>
</feature>
<keyword evidence="3" id="KW-1280">Immunoglobulin</keyword>
<dbReference type="PANTHER" id="PTHR23266">
    <property type="entry name" value="IMMUNOGLOBULIN HEAVY CHAIN"/>
    <property type="match status" value="1"/>
</dbReference>
<evidence type="ECO:0000259" key="5">
    <source>
        <dbReference type="PROSITE" id="PS50835"/>
    </source>
</evidence>
<dbReference type="SMART" id="SM00406">
    <property type="entry name" value="IGv"/>
    <property type="match status" value="1"/>
</dbReference>
<evidence type="ECO:0000313" key="6">
    <source>
        <dbReference type="Ensembl" id="ENSCPBP00000026223.1"/>
    </source>
</evidence>
<dbReference type="Ensembl" id="ENSCPBT00000030877.1">
    <property type="protein sequence ID" value="ENSCPBP00000026223.1"/>
    <property type="gene ID" value="ENSCPBG00000018610.1"/>
</dbReference>
<dbReference type="AlphaFoldDB" id="A0A8C3HZV5"/>
<sequence length="129" mass="14377">QVQLVESGGGMKKPRDSLRLFCKASRFTLRSYWMSWVRQAPGKGLECIVEIHPTSTTINYAQPCKGCFTISRDNPNNLLFLQMTGLKPEDTARYHCAGHTVRGSRAELRQKPALSGSRAELRQKPALAG</sequence>
<dbReference type="GO" id="GO:0002250">
    <property type="term" value="P:adaptive immune response"/>
    <property type="evidence" value="ECO:0007669"/>
    <property type="project" value="UniProtKB-KW"/>
</dbReference>
<keyword evidence="1" id="KW-0391">Immunity</keyword>
<dbReference type="InterPro" id="IPR007110">
    <property type="entry name" value="Ig-like_dom"/>
</dbReference>
<keyword evidence="7" id="KW-1185">Reference proteome</keyword>
<dbReference type="Gene3D" id="2.60.40.10">
    <property type="entry name" value="Immunoglobulins"/>
    <property type="match status" value="1"/>
</dbReference>
<dbReference type="InterPro" id="IPR013106">
    <property type="entry name" value="Ig_V-set"/>
</dbReference>
<accession>A0A8C3HZV5</accession>
<evidence type="ECO:0000256" key="4">
    <source>
        <dbReference type="SAM" id="MobiDB-lite"/>
    </source>
</evidence>
<dbReference type="GeneTree" id="ENSGT01050000244936"/>
<dbReference type="GO" id="GO:0005576">
    <property type="term" value="C:extracellular region"/>
    <property type="evidence" value="ECO:0007669"/>
    <property type="project" value="UniProtKB-ARBA"/>
</dbReference>
<reference evidence="6" key="2">
    <citation type="submission" date="2025-09" db="UniProtKB">
        <authorList>
            <consortium name="Ensembl"/>
        </authorList>
    </citation>
    <scope>IDENTIFICATION</scope>
</reference>
<dbReference type="GO" id="GO:0019814">
    <property type="term" value="C:immunoglobulin complex"/>
    <property type="evidence" value="ECO:0007669"/>
    <property type="project" value="UniProtKB-KW"/>
</dbReference>
<dbReference type="SUPFAM" id="SSF48726">
    <property type="entry name" value="Immunoglobulin"/>
    <property type="match status" value="1"/>
</dbReference>
<evidence type="ECO:0000256" key="2">
    <source>
        <dbReference type="ARBA" id="ARBA00023130"/>
    </source>
</evidence>
<dbReference type="Pfam" id="PF07686">
    <property type="entry name" value="V-set"/>
    <property type="match status" value="1"/>
</dbReference>
<dbReference type="InterPro" id="IPR013783">
    <property type="entry name" value="Ig-like_fold"/>
</dbReference>
<proteinExistence type="predicted"/>
<evidence type="ECO:0000313" key="7">
    <source>
        <dbReference type="Proteomes" id="UP000694380"/>
    </source>
</evidence>
<dbReference type="Proteomes" id="UP000694380">
    <property type="component" value="Unplaced"/>
</dbReference>
<dbReference type="SMART" id="SM00409">
    <property type="entry name" value="IG"/>
    <property type="match status" value="1"/>
</dbReference>
<keyword evidence="2" id="KW-1064">Adaptive immunity</keyword>
<protein>
    <recommendedName>
        <fullName evidence="5">Ig-like domain-containing protein</fullName>
    </recommendedName>
</protein>
<reference evidence="6" key="1">
    <citation type="submission" date="2025-08" db="UniProtKB">
        <authorList>
            <consortium name="Ensembl"/>
        </authorList>
    </citation>
    <scope>IDENTIFICATION</scope>
</reference>
<dbReference type="InterPro" id="IPR003599">
    <property type="entry name" value="Ig_sub"/>
</dbReference>
<evidence type="ECO:0000256" key="1">
    <source>
        <dbReference type="ARBA" id="ARBA00022859"/>
    </source>
</evidence>